<dbReference type="OrthoDB" id="9779408at2"/>
<dbReference type="SUPFAM" id="SSF74650">
    <property type="entry name" value="Galactose mutarotase-like"/>
    <property type="match status" value="1"/>
</dbReference>
<dbReference type="PATRIC" id="fig|745776.4.peg.3329"/>
<evidence type="ECO:0000256" key="10">
    <source>
        <dbReference type="PIRSR" id="PIRSR005096-2"/>
    </source>
</evidence>
<feature type="binding site" evidence="11">
    <location>
        <begin position="84"/>
        <end position="85"/>
    </location>
    <ligand>
        <name>beta-D-galactose</name>
        <dbReference type="ChEBI" id="CHEBI:27667"/>
    </ligand>
</feature>
<accession>H8H0C9</accession>
<protein>
    <recommendedName>
        <fullName evidence="5 8">Aldose 1-epimerase</fullName>
        <ecNumber evidence="4 8">5.1.3.3</ecNumber>
    </recommendedName>
</protein>
<keyword evidence="7 8" id="KW-0119">Carbohydrate metabolism</keyword>
<dbReference type="InterPro" id="IPR018052">
    <property type="entry name" value="Ald1_epimerase_CS"/>
</dbReference>
<keyword evidence="13" id="KW-0614">Plasmid</keyword>
<dbReference type="PANTHER" id="PTHR10091:SF0">
    <property type="entry name" value="GALACTOSE MUTAROTASE"/>
    <property type="match status" value="1"/>
</dbReference>
<dbReference type="InterPro" id="IPR011013">
    <property type="entry name" value="Gal_mutarotase_sf_dom"/>
</dbReference>
<dbReference type="AlphaFoldDB" id="H8H0C9"/>
<feature type="region of interest" description="Disordered" evidence="12">
    <location>
        <begin position="323"/>
        <end position="347"/>
    </location>
</feature>
<dbReference type="Pfam" id="PF01263">
    <property type="entry name" value="Aldose_epim"/>
    <property type="match status" value="1"/>
</dbReference>
<dbReference type="KEGG" id="dgo:DGo_PA0295"/>
<dbReference type="Gene3D" id="2.70.98.10">
    <property type="match status" value="1"/>
</dbReference>
<dbReference type="PROSITE" id="PS00545">
    <property type="entry name" value="ALDOSE_1_EPIMERASE"/>
    <property type="match status" value="1"/>
</dbReference>
<keyword evidence="6 8" id="KW-0413">Isomerase</keyword>
<evidence type="ECO:0000256" key="9">
    <source>
        <dbReference type="PIRSR" id="PIRSR005096-1"/>
    </source>
</evidence>
<dbReference type="InterPro" id="IPR047215">
    <property type="entry name" value="Galactose_mutarotase-like"/>
</dbReference>
<dbReference type="GO" id="GO:0030246">
    <property type="term" value="F:carbohydrate binding"/>
    <property type="evidence" value="ECO:0007669"/>
    <property type="project" value="InterPro"/>
</dbReference>
<reference evidence="13 14" key="1">
    <citation type="journal article" date="2012" name="PLoS ONE">
        <title>Genome sequence and transcriptome analysis of the radioresistant bacterium Deinococcus gobiensis: insights into the extreme environmental adaptations.</title>
        <authorList>
            <person name="Yuan M."/>
            <person name="Chen M."/>
            <person name="Zhang W."/>
            <person name="Lu W."/>
            <person name="Wang J."/>
            <person name="Yang M."/>
            <person name="Zhao P."/>
            <person name="Tang R."/>
            <person name="Li X."/>
            <person name="Hao Y."/>
            <person name="Zhou Z."/>
            <person name="Zhan Y."/>
            <person name="Yu H."/>
            <person name="Teng C."/>
            <person name="Yan Y."/>
            <person name="Ping S."/>
            <person name="Wang Y."/>
            <person name="Lin M."/>
        </authorList>
    </citation>
    <scope>NUCLEOTIDE SEQUENCE [LARGE SCALE GENOMIC DNA]</scope>
    <source>
        <strain evidence="14">DSM 21396 / JCM 16679 / CGMCC 1.7299 / I-0</strain>
        <plasmid evidence="13">P1</plasmid>
    </source>
</reference>
<comment type="similarity">
    <text evidence="3 8">Belongs to the aldose epimerase family.</text>
</comment>
<dbReference type="CDD" id="cd09019">
    <property type="entry name" value="galactose_mutarotase_like"/>
    <property type="match status" value="1"/>
</dbReference>
<sequence length="357" mass="39224">MSVLKLSSEPWGRSPAGHDVRRFTLASPTAEVRVMTYGGVITGVRTPDRQGVWNEITLGHDTAAPYFDRATASFFGALVGRYGNRIEAGRFVLDGETFTLPRNDGPNTLHGGPEGFDQHDWAAETREDEAALSLTLTRRSPDGEQGFPGALDVSVTYRLSADGTLDLLYRARTDRPTVVNLTNHTYWNLHGGRDVLGHVLEVPAEQFVPVRADMIPAGGPARVQGTPLDFRDARPVGARIGDDHEQLRLAGGYDHTFVLGGEPDAAGLRRAAHLREPDRGRTLEVWTSEPGVQVYSGNFLTGQPGRAGQAYTKHWGLCLETQHYPDSPNRPEFPSTRLDPGQEYRSHTRYRFGVAGD</sequence>
<evidence type="ECO:0000256" key="1">
    <source>
        <dbReference type="ARBA" id="ARBA00001614"/>
    </source>
</evidence>
<feature type="active site" description="Proton donor" evidence="9">
    <location>
        <position position="184"/>
    </location>
</feature>
<dbReference type="InterPro" id="IPR008183">
    <property type="entry name" value="Aldose_1/G6P_1-epimerase"/>
</dbReference>
<geneLocation type="plasmid" evidence="13 14">
    <name>P1</name>
</geneLocation>
<dbReference type="RefSeq" id="WP_014695699.1">
    <property type="nucleotide sequence ID" value="NC_017805.1"/>
</dbReference>
<feature type="binding site" evidence="10">
    <location>
        <position position="254"/>
    </location>
    <ligand>
        <name>beta-D-galactose</name>
        <dbReference type="ChEBI" id="CHEBI:27667"/>
    </ligand>
</feature>
<dbReference type="GO" id="GO:0006006">
    <property type="term" value="P:glucose metabolic process"/>
    <property type="evidence" value="ECO:0007669"/>
    <property type="project" value="TreeGrafter"/>
</dbReference>
<gene>
    <name evidence="13" type="primary">mro</name>
    <name evidence="13" type="ordered locus">DGo_PA0295</name>
</gene>
<evidence type="ECO:0000256" key="2">
    <source>
        <dbReference type="ARBA" id="ARBA00005028"/>
    </source>
</evidence>
<evidence type="ECO:0000313" key="13">
    <source>
        <dbReference type="EMBL" id="AFD27181.1"/>
    </source>
</evidence>
<dbReference type="InterPro" id="IPR015443">
    <property type="entry name" value="Aldose_1-epimerase"/>
</dbReference>
<comment type="catalytic activity">
    <reaction evidence="1 8">
        <text>alpha-D-glucose = beta-D-glucose</text>
        <dbReference type="Rhea" id="RHEA:10264"/>
        <dbReference type="ChEBI" id="CHEBI:15903"/>
        <dbReference type="ChEBI" id="CHEBI:17925"/>
        <dbReference type="EC" id="5.1.3.3"/>
    </reaction>
</comment>
<dbReference type="InterPro" id="IPR014718">
    <property type="entry name" value="GH-type_carb-bd"/>
</dbReference>
<dbReference type="GO" id="GO:0033499">
    <property type="term" value="P:galactose catabolic process via UDP-galactose, Leloir pathway"/>
    <property type="evidence" value="ECO:0007669"/>
    <property type="project" value="TreeGrafter"/>
</dbReference>
<dbReference type="UniPathway" id="UPA00242"/>
<comment type="pathway">
    <text evidence="2 8">Carbohydrate metabolism; hexose metabolism.</text>
</comment>
<dbReference type="EMBL" id="CP002192">
    <property type="protein sequence ID" value="AFD27181.1"/>
    <property type="molecule type" value="Genomic_DNA"/>
</dbReference>
<evidence type="ECO:0000256" key="3">
    <source>
        <dbReference type="ARBA" id="ARBA00006206"/>
    </source>
</evidence>
<name>H8H0C9_DEIGI</name>
<feature type="active site" description="Proton acceptor" evidence="9">
    <location>
        <position position="320"/>
    </location>
</feature>
<dbReference type="NCBIfam" id="NF008277">
    <property type="entry name" value="PRK11055.1"/>
    <property type="match status" value="1"/>
</dbReference>
<evidence type="ECO:0000256" key="8">
    <source>
        <dbReference type="PIRNR" id="PIRNR005096"/>
    </source>
</evidence>
<feature type="binding site" evidence="11">
    <location>
        <begin position="184"/>
        <end position="186"/>
    </location>
    <ligand>
        <name>beta-D-galactose</name>
        <dbReference type="ChEBI" id="CHEBI:27667"/>
    </ligand>
</feature>
<dbReference type="EC" id="5.1.3.3" evidence="4 8"/>
<evidence type="ECO:0000256" key="5">
    <source>
        <dbReference type="ARBA" id="ARBA00014165"/>
    </source>
</evidence>
<organism evidence="13 14">
    <name type="scientific">Deinococcus gobiensis (strain DSM 21396 / JCM 16679 / CGMCC 1.7299 / I-0)</name>
    <dbReference type="NCBI Taxonomy" id="745776"/>
    <lineage>
        <taxon>Bacteria</taxon>
        <taxon>Thermotogati</taxon>
        <taxon>Deinococcota</taxon>
        <taxon>Deinococci</taxon>
        <taxon>Deinococcales</taxon>
        <taxon>Deinococcaceae</taxon>
        <taxon>Deinococcus</taxon>
    </lineage>
</organism>
<evidence type="ECO:0000256" key="6">
    <source>
        <dbReference type="ARBA" id="ARBA00023235"/>
    </source>
</evidence>
<evidence type="ECO:0000256" key="12">
    <source>
        <dbReference type="SAM" id="MobiDB-lite"/>
    </source>
</evidence>
<dbReference type="PANTHER" id="PTHR10091">
    <property type="entry name" value="ALDOSE-1-EPIMERASE"/>
    <property type="match status" value="1"/>
</dbReference>
<dbReference type="Proteomes" id="UP000007575">
    <property type="component" value="Plasmid P1"/>
</dbReference>
<evidence type="ECO:0000256" key="7">
    <source>
        <dbReference type="ARBA" id="ARBA00023277"/>
    </source>
</evidence>
<evidence type="ECO:0000256" key="4">
    <source>
        <dbReference type="ARBA" id="ARBA00013185"/>
    </source>
</evidence>
<evidence type="ECO:0000313" key="14">
    <source>
        <dbReference type="Proteomes" id="UP000007575"/>
    </source>
</evidence>
<dbReference type="HOGENOM" id="CLU_031753_1_0_0"/>
<dbReference type="GO" id="GO:0005737">
    <property type="term" value="C:cytoplasm"/>
    <property type="evidence" value="ECO:0007669"/>
    <property type="project" value="TreeGrafter"/>
</dbReference>
<proteinExistence type="inferred from homology"/>
<dbReference type="PIRSF" id="PIRSF005096">
    <property type="entry name" value="GALM"/>
    <property type="match status" value="1"/>
</dbReference>
<evidence type="ECO:0000256" key="11">
    <source>
        <dbReference type="PIRSR" id="PIRSR005096-3"/>
    </source>
</evidence>
<dbReference type="GO" id="GO:0004034">
    <property type="term" value="F:aldose 1-epimerase activity"/>
    <property type="evidence" value="ECO:0007669"/>
    <property type="project" value="UniProtKB-EC"/>
</dbReference>
<keyword evidence="14" id="KW-1185">Reference proteome</keyword>